<dbReference type="EMBL" id="MTKS01000024">
    <property type="protein sequence ID" value="RWX52264.1"/>
    <property type="molecule type" value="Genomic_DNA"/>
</dbReference>
<feature type="domain" description="Type 4 fimbrial biogenesis protein PilX N-terminal" evidence="2">
    <location>
        <begin position="11"/>
        <end position="59"/>
    </location>
</feature>
<protein>
    <submittedName>
        <fullName evidence="3">PilX N-terminal</fullName>
    </submittedName>
</protein>
<evidence type="ECO:0000259" key="2">
    <source>
        <dbReference type="Pfam" id="PF14341"/>
    </source>
</evidence>
<gene>
    <name evidence="3" type="ORF">VU01_10247</name>
</gene>
<reference evidence="3 4" key="1">
    <citation type="submission" date="2017-01" db="EMBL/GenBank/DDBJ databases">
        <title>The cable genome- insights into the physiology and evolution of filamentous bacteria capable of sulfide oxidation via long distance electron transfer.</title>
        <authorList>
            <person name="Schreiber L."/>
            <person name="Bjerg J.T."/>
            <person name="Boggild A."/>
            <person name="Van De Vossenberg J."/>
            <person name="Meysman F."/>
            <person name="Nielsen L.P."/>
            <person name="Schramm A."/>
            <person name="Kjeldsen K.U."/>
        </authorList>
    </citation>
    <scope>NUCLEOTIDE SEQUENCE [LARGE SCALE GENOMIC DNA]</scope>
    <source>
        <strain evidence="3">A5</strain>
    </source>
</reference>
<feature type="compositionally biased region" description="Polar residues" evidence="1">
    <location>
        <begin position="156"/>
        <end position="165"/>
    </location>
</feature>
<dbReference type="AlphaFoldDB" id="A0A444JGM8"/>
<accession>A0A444JGM8</accession>
<dbReference type="Pfam" id="PF14341">
    <property type="entry name" value="PilX_N"/>
    <property type="match status" value="1"/>
</dbReference>
<keyword evidence="4" id="KW-1185">Reference proteome</keyword>
<dbReference type="Proteomes" id="UP000288892">
    <property type="component" value="Unassembled WGS sequence"/>
</dbReference>
<evidence type="ECO:0000256" key="1">
    <source>
        <dbReference type="SAM" id="MobiDB-lite"/>
    </source>
</evidence>
<organism evidence="3 4">
    <name type="scientific">Candidatus Electrothrix marina</name>
    <dbReference type="NCBI Taxonomy" id="1859130"/>
    <lineage>
        <taxon>Bacteria</taxon>
        <taxon>Pseudomonadati</taxon>
        <taxon>Thermodesulfobacteriota</taxon>
        <taxon>Desulfobulbia</taxon>
        <taxon>Desulfobulbales</taxon>
        <taxon>Desulfobulbaceae</taxon>
        <taxon>Candidatus Electrothrix</taxon>
    </lineage>
</organism>
<feature type="region of interest" description="Disordered" evidence="1">
    <location>
        <begin position="156"/>
        <end position="183"/>
    </location>
</feature>
<comment type="caution">
    <text evidence="3">The sequence shown here is derived from an EMBL/GenBank/DDBJ whole genome shotgun (WGS) entry which is preliminary data.</text>
</comment>
<name>A0A444JGM8_9BACT</name>
<proteinExistence type="predicted"/>
<sequence length="235" mass="25688">MKKKYPRNEEGFVLVAALLILLVLTVMGISVNRNTTTEVKIALNDRLHKETFYAADAATELATEVLVQSIACFGFSQLTEAEELDGIDEGMRIPGAAGHDFYIEESALGFWRNYNTEGVPIPTDDKDGNGIPDRHMVYPAVFDENLVFDREKTNAQPHSNISIGGNTKLEGGEATQQSDGYRGKGKGLGAGGISLIYDINVQQVGRDGSESVICVQYKHRPGTEGECNYSTYTTK</sequence>
<dbReference type="InterPro" id="IPR025746">
    <property type="entry name" value="PilX_N_dom"/>
</dbReference>
<evidence type="ECO:0000313" key="3">
    <source>
        <dbReference type="EMBL" id="RWX52264.1"/>
    </source>
</evidence>
<evidence type="ECO:0000313" key="4">
    <source>
        <dbReference type="Proteomes" id="UP000288892"/>
    </source>
</evidence>